<dbReference type="PANTHER" id="PTHR43833">
    <property type="entry name" value="POTASSIUM CHANNEL PROTEIN 2-RELATED-RELATED"/>
    <property type="match status" value="1"/>
</dbReference>
<feature type="domain" description="RCK N-terminal" evidence="3">
    <location>
        <begin position="249"/>
        <end position="369"/>
    </location>
</feature>
<dbReference type="GO" id="GO:0034220">
    <property type="term" value="P:monoatomic ion transmembrane transport"/>
    <property type="evidence" value="ECO:0007669"/>
    <property type="project" value="UniProtKB-KW"/>
</dbReference>
<dbReference type="Pfam" id="PF02254">
    <property type="entry name" value="TrkA_N"/>
    <property type="match status" value="1"/>
</dbReference>
<feature type="transmembrane region" description="Helical" evidence="2">
    <location>
        <begin position="145"/>
        <end position="167"/>
    </location>
</feature>
<dbReference type="GO" id="GO:0006813">
    <property type="term" value="P:potassium ion transport"/>
    <property type="evidence" value="ECO:0007669"/>
    <property type="project" value="InterPro"/>
</dbReference>
<name>A0A0A6ZRT2_SHIDY</name>
<feature type="transmembrane region" description="Helical" evidence="2">
    <location>
        <begin position="206"/>
        <end position="231"/>
    </location>
</feature>
<evidence type="ECO:0000256" key="1">
    <source>
        <dbReference type="ARBA" id="ARBA00004651"/>
    </source>
</evidence>
<evidence type="ECO:0000259" key="3">
    <source>
        <dbReference type="PROSITE" id="PS51201"/>
    </source>
</evidence>
<dbReference type="Pfam" id="PF07885">
    <property type="entry name" value="Ion_trans_2"/>
    <property type="match status" value="1"/>
</dbReference>
<dbReference type="PATRIC" id="fig|754093.4.peg.1675"/>
<gene>
    <name evidence="4" type="ORF">Asd1617_01723</name>
</gene>
<keyword evidence="4" id="KW-0407">Ion channel</keyword>
<dbReference type="PROSITE" id="PS51201">
    <property type="entry name" value="RCK_N"/>
    <property type="match status" value="1"/>
</dbReference>
<evidence type="ECO:0000313" key="5">
    <source>
        <dbReference type="Proteomes" id="UP000031647"/>
    </source>
</evidence>
<dbReference type="SUPFAM" id="SSF81324">
    <property type="entry name" value="Voltage-gated potassium channels"/>
    <property type="match status" value="1"/>
</dbReference>
<dbReference type="SUPFAM" id="SSF51735">
    <property type="entry name" value="NAD(P)-binding Rossmann-fold domains"/>
    <property type="match status" value="1"/>
</dbReference>
<dbReference type="Proteomes" id="UP000031647">
    <property type="component" value="Chromosome"/>
</dbReference>
<dbReference type="KEGG" id="sdz:Asd1617_01723"/>
<dbReference type="PANTHER" id="PTHR43833:SF11">
    <property type="entry name" value="VOLTAGE-GATED POTASSIUM CHANNEL KCH"/>
    <property type="match status" value="1"/>
</dbReference>
<dbReference type="InterPro" id="IPR036291">
    <property type="entry name" value="NAD(P)-bd_dom_sf"/>
</dbReference>
<accession>A0A0A6ZRT2</accession>
<dbReference type="EMBL" id="CP006736">
    <property type="protein sequence ID" value="AHA64550.1"/>
    <property type="molecule type" value="Genomic_DNA"/>
</dbReference>
<reference evidence="4 5" key="1">
    <citation type="submission" date="2013-09" db="EMBL/GenBank/DDBJ databases">
        <title>Comparative genomics of Sd1617 to representative strains in evaluating its pathogenesis.</title>
        <authorList>
            <person name="Aksomboon Vongsawan A."/>
            <person name="Kapatral V."/>
            <person name="Vaisvil B."/>
            <person name="Serichantalergs O."/>
            <person name="Hale T.L."/>
            <person name="Mason C.J."/>
        </authorList>
    </citation>
    <scope>NUCLEOTIDE SEQUENCE [LARGE SCALE GENOMIC DNA]</scope>
    <source>
        <strain evidence="4 5">1617</strain>
    </source>
</reference>
<evidence type="ECO:0000313" key="4">
    <source>
        <dbReference type="EMBL" id="AHA64550.1"/>
    </source>
</evidence>
<dbReference type="GO" id="GO:0005886">
    <property type="term" value="C:plasma membrane"/>
    <property type="evidence" value="ECO:0007669"/>
    <property type="project" value="UniProtKB-SubCell"/>
</dbReference>
<dbReference type="InterPro" id="IPR003148">
    <property type="entry name" value="RCK_N"/>
</dbReference>
<feature type="transmembrane region" description="Helical" evidence="2">
    <location>
        <begin position="28"/>
        <end position="47"/>
    </location>
</feature>
<dbReference type="HOGENOM" id="CLU_057267_1_0_6"/>
<keyword evidence="2" id="KW-0472">Membrane</keyword>
<protein>
    <submittedName>
        <fullName evidence="4">Potassium channel protein</fullName>
    </submittedName>
</protein>
<dbReference type="Gene3D" id="1.10.287.70">
    <property type="match status" value="1"/>
</dbReference>
<keyword evidence="4" id="KW-0406">Ion transport</keyword>
<organism evidence="4 5">
    <name type="scientific">Shigella dysenteriae 1617</name>
    <dbReference type="NCBI Taxonomy" id="754093"/>
    <lineage>
        <taxon>Bacteria</taxon>
        <taxon>Pseudomonadati</taxon>
        <taxon>Pseudomonadota</taxon>
        <taxon>Gammaproteobacteria</taxon>
        <taxon>Enterobacterales</taxon>
        <taxon>Enterobacteriaceae</taxon>
        <taxon>Shigella</taxon>
    </lineage>
</organism>
<feature type="transmembrane region" description="Helical" evidence="2">
    <location>
        <begin position="116"/>
        <end position="133"/>
    </location>
</feature>
<feature type="transmembrane region" description="Helical" evidence="2">
    <location>
        <begin position="93"/>
        <end position="110"/>
    </location>
</feature>
<comment type="subcellular location">
    <subcellularLocation>
        <location evidence="1">Cell membrane</location>
        <topology evidence="1">Multi-pass membrane protein</topology>
    </subcellularLocation>
</comment>
<dbReference type="NCBIfam" id="NF007828">
    <property type="entry name" value="PRK10537.1"/>
    <property type="match status" value="1"/>
</dbReference>
<keyword evidence="2" id="KW-0812">Transmembrane</keyword>
<proteinExistence type="predicted"/>
<sequence length="461" mass="50940">MVTEVSVSHWATFKQTATNLWVTLRHDILALAVFLNGLLIFKTIYGMSVNLLDIFHIKAFSELDLSLLANAPLFMLGVFLVLNSIGLLFRAKLAWAISIILLLIALIYTLHFYPWLKFSIGFCIFTLVFLLILRKDFSHSSAAAGTIFAFISFTTLLFYSTYGALYLSEGFNPRIESLMTAFYFSIETMSTVGYGDIVPVSESARLFTISVIISGITVFATSMTSIFGPLIRGGFNKLVKGNNHTMHREDHFIVCGHSILAINTILQLNQRGQNVTVISNLPEDDIKQLEQRLGDNADVIPGDSNDSSVLKKAGIDRCRAILALSDNDADNAFVVLSAKDMSSDVKTVLAVSDSKNLNKIKMVHPDIILSPQLFGSEILARVLNGEEINNDMLVSMLLNSGHGIFSDNDEQETKADSKESVQNRVKDGKVNLLGTAIVPRTFRYCRSQTITSYAVCLECTS</sequence>
<dbReference type="Gene3D" id="3.40.50.720">
    <property type="entry name" value="NAD(P)-binding Rossmann-like Domain"/>
    <property type="match status" value="1"/>
</dbReference>
<dbReference type="AlphaFoldDB" id="A0A0A6ZRT2"/>
<dbReference type="InterPro" id="IPR013099">
    <property type="entry name" value="K_chnl_dom"/>
</dbReference>
<keyword evidence="2" id="KW-1133">Transmembrane helix</keyword>
<dbReference type="InterPro" id="IPR050721">
    <property type="entry name" value="Trk_Ktr_HKT_K-transport"/>
</dbReference>
<feature type="transmembrane region" description="Helical" evidence="2">
    <location>
        <begin position="67"/>
        <end position="86"/>
    </location>
</feature>
<keyword evidence="4" id="KW-0813">Transport</keyword>
<evidence type="ECO:0000256" key="2">
    <source>
        <dbReference type="SAM" id="Phobius"/>
    </source>
</evidence>